<evidence type="ECO:0000313" key="2">
    <source>
        <dbReference type="Proteomes" id="UP001295444"/>
    </source>
</evidence>
<protein>
    <submittedName>
        <fullName evidence="1">Uncharacterized protein</fullName>
    </submittedName>
</protein>
<dbReference type="EMBL" id="OW240916">
    <property type="protein sequence ID" value="CAH2293878.1"/>
    <property type="molecule type" value="Genomic_DNA"/>
</dbReference>
<gene>
    <name evidence="1" type="ORF">PECUL_23A018144</name>
</gene>
<accession>A0AAD1S926</accession>
<dbReference type="Proteomes" id="UP001295444">
    <property type="component" value="Chromosome 05"/>
</dbReference>
<keyword evidence="2" id="KW-1185">Reference proteome</keyword>
<name>A0AAD1S926_PELCU</name>
<evidence type="ECO:0000313" key="1">
    <source>
        <dbReference type="EMBL" id="CAH2293878.1"/>
    </source>
</evidence>
<reference evidence="1" key="1">
    <citation type="submission" date="2022-03" db="EMBL/GenBank/DDBJ databases">
        <authorList>
            <person name="Alioto T."/>
            <person name="Alioto T."/>
            <person name="Gomez Garrido J."/>
        </authorList>
    </citation>
    <scope>NUCLEOTIDE SEQUENCE</scope>
</reference>
<sequence length="170" mass="19544">MAHMLGRLQPLNVQSIPPSFYKVLQIGPLVVSQQNAVTKYRRLNTIRVIGKFDKYQAPYEDRELTLRFKRWSTRGDNITADALNVILISTSTINNYTHHQHVRPNSWHLESWLSITTGSRGLLKLSCNTCIKSSTIPHNWQVFEKPSRLYSQSMYLPLSTYIGNAAPTER</sequence>
<proteinExistence type="predicted"/>
<dbReference type="AlphaFoldDB" id="A0AAD1S926"/>
<organism evidence="1 2">
    <name type="scientific">Pelobates cultripes</name>
    <name type="common">Western spadefoot toad</name>
    <dbReference type="NCBI Taxonomy" id="61616"/>
    <lineage>
        <taxon>Eukaryota</taxon>
        <taxon>Metazoa</taxon>
        <taxon>Chordata</taxon>
        <taxon>Craniata</taxon>
        <taxon>Vertebrata</taxon>
        <taxon>Euteleostomi</taxon>
        <taxon>Amphibia</taxon>
        <taxon>Batrachia</taxon>
        <taxon>Anura</taxon>
        <taxon>Pelobatoidea</taxon>
        <taxon>Pelobatidae</taxon>
        <taxon>Pelobates</taxon>
    </lineage>
</organism>